<dbReference type="Gene3D" id="3.40.190.10">
    <property type="entry name" value="Periplasmic binding protein-like II"/>
    <property type="match status" value="1"/>
</dbReference>
<protein>
    <submittedName>
        <fullName evidence="3">Cellobiose-binding protein</fullName>
    </submittedName>
</protein>
<dbReference type="InterPro" id="IPR006059">
    <property type="entry name" value="SBP"/>
</dbReference>
<feature type="region of interest" description="Disordered" evidence="2">
    <location>
        <begin position="1"/>
        <end position="31"/>
    </location>
</feature>
<comment type="caution">
    <text evidence="3">The sequence shown here is derived from an EMBL/GenBank/DDBJ whole genome shotgun (WGS) entry which is preliminary data.</text>
</comment>
<reference evidence="3 4" key="1">
    <citation type="submission" date="2018-03" db="EMBL/GenBank/DDBJ databases">
        <title>Comparative analysis of microorganisms from saline springs in Andes Mountain Range, Colombia.</title>
        <authorList>
            <person name="Rubin E."/>
        </authorList>
    </citation>
    <scope>NUCLEOTIDE SEQUENCE [LARGE SCALE GENOMIC DNA]</scope>
    <source>
        <strain evidence="3 4">CG 35</strain>
    </source>
</reference>
<feature type="coiled-coil region" evidence="1">
    <location>
        <begin position="81"/>
        <end position="108"/>
    </location>
</feature>
<accession>A0A2T0YCQ2</accession>
<dbReference type="EMBL" id="PVTY01000021">
    <property type="protein sequence ID" value="PRZ12453.1"/>
    <property type="molecule type" value="Genomic_DNA"/>
</dbReference>
<dbReference type="PANTHER" id="PTHR43649">
    <property type="entry name" value="ARABINOSE-BINDING PROTEIN-RELATED"/>
    <property type="match status" value="1"/>
</dbReference>
<dbReference type="Pfam" id="PF13416">
    <property type="entry name" value="SBP_bac_8"/>
    <property type="match status" value="1"/>
</dbReference>
<gene>
    <name evidence="3" type="ORF">BCL67_12115</name>
</gene>
<organism evidence="3 4">
    <name type="scientific">Nesterenkonia sandarakina</name>
    <dbReference type="NCBI Taxonomy" id="272918"/>
    <lineage>
        <taxon>Bacteria</taxon>
        <taxon>Bacillati</taxon>
        <taxon>Actinomycetota</taxon>
        <taxon>Actinomycetes</taxon>
        <taxon>Micrococcales</taxon>
        <taxon>Micrococcaceae</taxon>
        <taxon>Nesterenkonia</taxon>
    </lineage>
</organism>
<evidence type="ECO:0000256" key="1">
    <source>
        <dbReference type="SAM" id="Coils"/>
    </source>
</evidence>
<dbReference type="Proteomes" id="UP000238217">
    <property type="component" value="Unassembled WGS sequence"/>
</dbReference>
<proteinExistence type="predicted"/>
<keyword evidence="4" id="KW-1185">Reference proteome</keyword>
<dbReference type="PANTHER" id="PTHR43649:SF32">
    <property type="entry name" value="SUGAR BINDING SECRETED PROTEIN"/>
    <property type="match status" value="1"/>
</dbReference>
<dbReference type="OrthoDB" id="3226017at2"/>
<sequence length="457" mass="50033">MRTTDHAETNASAAAHPGRRPTSARSRRRHPRVLQGVALTSVLALGLTACGGSADGDDQNGGAAEGEDVTLSVTTFNEFGYEELFEEYEELNDNVTIEHNKIDTAENARDSLRNSLGAGQGASDIEPLEVDWLAEFKQYPDRFEDLSDPEVEGRWLDWKHEDALLEDGSLIGYGTDSGPQAVCYRADLFEEAGLPTDREEVADFLGDTWEDYFAAGEEFVAASDSSWYSGSDNIWQGMINQVEVPFQDESGEIIADTNPEVKDLYDQLLEASVENELSAGLTQWSGDWADAFQREETFATMMCPGWMLGIIEGNAAEVEGWDIANTFPGGGGNWGGSYLTVPSQGENVEAAKELAKWLTAPEQQLKAFEVVNAFPSTVDALESEELLSATNEFFNDAPTGEILAERAEAVETQPLKGTDYLTINVAIQDAINRVDVDGSDDPESSWEKFVNDMEALR</sequence>
<dbReference type="AlphaFoldDB" id="A0A2T0YCQ2"/>
<dbReference type="RefSeq" id="WP_106123957.1">
    <property type="nucleotide sequence ID" value="NZ_PVTY01000021.1"/>
</dbReference>
<name>A0A2T0YCQ2_9MICC</name>
<evidence type="ECO:0000256" key="2">
    <source>
        <dbReference type="SAM" id="MobiDB-lite"/>
    </source>
</evidence>
<keyword evidence="1" id="KW-0175">Coiled coil</keyword>
<evidence type="ECO:0000313" key="3">
    <source>
        <dbReference type="EMBL" id="PRZ12453.1"/>
    </source>
</evidence>
<evidence type="ECO:0000313" key="4">
    <source>
        <dbReference type="Proteomes" id="UP000238217"/>
    </source>
</evidence>
<dbReference type="SUPFAM" id="SSF53850">
    <property type="entry name" value="Periplasmic binding protein-like II"/>
    <property type="match status" value="1"/>
</dbReference>
<dbReference type="InterPro" id="IPR050490">
    <property type="entry name" value="Bact_solute-bd_prot1"/>
</dbReference>